<evidence type="ECO:0000313" key="5">
    <source>
        <dbReference type="EMBL" id="CBL35065.1"/>
    </source>
</evidence>
<proteinExistence type="predicted"/>
<dbReference type="InterPro" id="IPR002931">
    <property type="entry name" value="Transglutaminase-like"/>
</dbReference>
<dbReference type="BioCyc" id="ESIR717961:G136L-1847-MONOMER"/>
<reference evidence="5 6" key="1">
    <citation type="submission" date="2010-03" db="EMBL/GenBank/DDBJ databases">
        <title>The genome sequence of Eubacterium siraeum V10Sc8a.</title>
        <authorList>
            <consortium name="metaHIT consortium -- http://www.metahit.eu/"/>
            <person name="Pajon A."/>
            <person name="Turner K."/>
            <person name="Parkhill J."/>
            <person name="Duncan S."/>
            <person name="Flint H."/>
        </authorList>
    </citation>
    <scope>NUCLEOTIDE SEQUENCE [LARGE SCALE GENOMIC DNA]</scope>
    <source>
        <strain evidence="5 6">V10Sc8a</strain>
    </source>
</reference>
<feature type="signal peptide" evidence="3">
    <location>
        <begin position="1"/>
        <end position="31"/>
    </location>
</feature>
<keyword evidence="3" id="KW-0732">Signal</keyword>
<dbReference type="GO" id="GO:0005737">
    <property type="term" value="C:cytoplasm"/>
    <property type="evidence" value="ECO:0007669"/>
    <property type="project" value="TreeGrafter"/>
</dbReference>
<name>D4MMT2_9FIRM</name>
<dbReference type="KEGG" id="esr:ES1_22190"/>
<feature type="region of interest" description="Disordered" evidence="1">
    <location>
        <begin position="357"/>
        <end position="392"/>
    </location>
</feature>
<dbReference type="PATRIC" id="fig|717961.3.peg.2357"/>
<organism evidence="5 6">
    <name type="scientific">[Eubacterium] siraeum V10Sc8a</name>
    <dbReference type="NCBI Taxonomy" id="717961"/>
    <lineage>
        <taxon>Bacteria</taxon>
        <taxon>Bacillati</taxon>
        <taxon>Bacillota</taxon>
        <taxon>Clostridia</taxon>
        <taxon>Eubacteriales</taxon>
        <taxon>Oscillospiraceae</taxon>
        <taxon>Oscillospiraceae incertae sedis</taxon>
    </lineage>
</organism>
<keyword evidence="2" id="KW-0472">Membrane</keyword>
<dbReference type="AlphaFoldDB" id="D4MMT2"/>
<feature type="domain" description="Transglutaminase-like" evidence="4">
    <location>
        <begin position="189"/>
        <end position="301"/>
    </location>
</feature>
<dbReference type="PANTHER" id="PTHR46333">
    <property type="entry name" value="CYTOKINESIS PROTEIN 3"/>
    <property type="match status" value="1"/>
</dbReference>
<dbReference type="PANTHER" id="PTHR46333:SF2">
    <property type="entry name" value="CYTOKINESIS PROTEIN 3"/>
    <property type="match status" value="1"/>
</dbReference>
<dbReference type="SUPFAM" id="SSF54001">
    <property type="entry name" value="Cysteine proteinases"/>
    <property type="match status" value="1"/>
</dbReference>
<evidence type="ECO:0000256" key="3">
    <source>
        <dbReference type="SAM" id="SignalP"/>
    </source>
</evidence>
<dbReference type="InterPro" id="IPR052557">
    <property type="entry name" value="CAP/Cytokinesis_protein"/>
</dbReference>
<feature type="transmembrane region" description="Helical" evidence="2">
    <location>
        <begin position="416"/>
        <end position="437"/>
    </location>
</feature>
<evidence type="ECO:0000313" key="6">
    <source>
        <dbReference type="Proteomes" id="UP000007050"/>
    </source>
</evidence>
<dbReference type="Pfam" id="PF01841">
    <property type="entry name" value="Transglut_core"/>
    <property type="match status" value="1"/>
</dbReference>
<feature type="chain" id="PRO_5003061916" evidence="3">
    <location>
        <begin position="32"/>
        <end position="442"/>
    </location>
</feature>
<evidence type="ECO:0000256" key="2">
    <source>
        <dbReference type="SAM" id="Phobius"/>
    </source>
</evidence>
<protein>
    <submittedName>
        <fullName evidence="5">Transglutaminase-like superfamily</fullName>
    </submittedName>
</protein>
<dbReference type="HOGENOM" id="CLU_619287_0_0_9"/>
<gene>
    <name evidence="5" type="ORF">ES1_22190</name>
</gene>
<dbReference type="Proteomes" id="UP000007050">
    <property type="component" value="Chromosome"/>
</dbReference>
<accession>D4MMT2</accession>
<keyword evidence="2" id="KW-0812">Transmembrane</keyword>
<sequence>MNKARNVITEKFTALFLAVITLALVSVNASAAESGDSSTDAVKKPEKCYELVTGGNEEYYSKITINSRSVLISGCYKNDPVTDITLQNCGTVSSTLKVNPDGTFTSVLNPSEPIGSSDRIVITLKSGAMLSYLIMYDDNRYFPDNKLGKQNLSVLEKAVPTSAKSWAGYVTDELTEEGVKQTLDEVAYLADYIAGDIKDDYKKLEAIAKWVSDNIYYDRDARENSVTQSEICIKNVLKSRKTVCVGYSALFSALCEAQGLYVVNVKGTVTSDTVDYSDLADGPVNHEWCAALIDDRWIWVDCVWNSNLKFENNEFISLGANTEMYFDISPLALSFDHCAYLAEKRYYFRAGEYFSQQDTTTPDSRNESTPSADTSVSAEISAASTKPPTYTAPENYTPVTSYVHSNEESDSANGNLTWIAILILFVAIFIVFDVISIKKLKK</sequence>
<keyword evidence="2" id="KW-1133">Transmembrane helix</keyword>
<dbReference type="InterPro" id="IPR038765">
    <property type="entry name" value="Papain-like_cys_pep_sf"/>
</dbReference>
<dbReference type="Gene3D" id="3.10.620.30">
    <property type="match status" value="1"/>
</dbReference>
<evidence type="ECO:0000256" key="1">
    <source>
        <dbReference type="SAM" id="MobiDB-lite"/>
    </source>
</evidence>
<evidence type="ECO:0000259" key="4">
    <source>
        <dbReference type="Pfam" id="PF01841"/>
    </source>
</evidence>
<reference evidence="5 6" key="2">
    <citation type="submission" date="2010-03" db="EMBL/GenBank/DDBJ databases">
        <authorList>
            <person name="Pajon A."/>
        </authorList>
    </citation>
    <scope>NUCLEOTIDE SEQUENCE [LARGE SCALE GENOMIC DNA]</scope>
    <source>
        <strain evidence="5 6">V10Sc8a</strain>
    </source>
</reference>
<dbReference type="EMBL" id="FP929059">
    <property type="protein sequence ID" value="CBL35065.1"/>
    <property type="molecule type" value="Genomic_DNA"/>
</dbReference>